<dbReference type="EMBL" id="CP033169">
    <property type="protein sequence ID" value="AYO30105.1"/>
    <property type="molecule type" value="Genomic_DNA"/>
</dbReference>
<organism evidence="2 3">
    <name type="scientific">Biomaibacter acetigenes</name>
    <dbReference type="NCBI Taxonomy" id="2316383"/>
    <lineage>
        <taxon>Bacteria</taxon>
        <taxon>Bacillati</taxon>
        <taxon>Bacillota</taxon>
        <taxon>Clostridia</taxon>
        <taxon>Thermosediminibacterales</taxon>
        <taxon>Tepidanaerobacteraceae</taxon>
        <taxon>Biomaibacter</taxon>
    </lineage>
</organism>
<dbReference type="CDD" id="cd02955">
    <property type="entry name" value="SSP411"/>
    <property type="match status" value="1"/>
</dbReference>
<dbReference type="Pfam" id="PF03190">
    <property type="entry name" value="Thioredox_DsbH"/>
    <property type="match status" value="1"/>
</dbReference>
<dbReference type="AlphaFoldDB" id="A0A3G2R447"/>
<dbReference type="InterPro" id="IPR036249">
    <property type="entry name" value="Thioredoxin-like_sf"/>
</dbReference>
<name>A0A3G2R447_9FIRM</name>
<feature type="domain" description="Spermatogenesis-associated protein 20-like TRX" evidence="1">
    <location>
        <begin position="8"/>
        <end position="168"/>
    </location>
</feature>
<evidence type="ECO:0000313" key="3">
    <source>
        <dbReference type="Proteomes" id="UP000280960"/>
    </source>
</evidence>
<dbReference type="GO" id="GO:0005975">
    <property type="term" value="P:carbohydrate metabolic process"/>
    <property type="evidence" value="ECO:0007669"/>
    <property type="project" value="InterPro"/>
</dbReference>
<dbReference type="SUPFAM" id="SSF52833">
    <property type="entry name" value="Thioredoxin-like"/>
    <property type="match status" value="1"/>
</dbReference>
<dbReference type="Proteomes" id="UP000280960">
    <property type="component" value="Chromosome"/>
</dbReference>
<dbReference type="InterPro" id="IPR024705">
    <property type="entry name" value="Ssp411"/>
</dbReference>
<reference evidence="2 3" key="1">
    <citation type="submission" date="2018-10" db="EMBL/GenBank/DDBJ databases">
        <authorList>
            <person name="Zhang X."/>
        </authorList>
    </citation>
    <scope>NUCLEOTIDE SEQUENCE [LARGE SCALE GENOMIC DNA]</scope>
    <source>
        <strain evidence="2 3">SK-G1</strain>
    </source>
</reference>
<sequence>MHENKPANRLAGEKSPYLLQHAHNPVGWYPWGNEAFEKARKEDKPIFSSIGYSTCHWCHVMAHESFEDEEVADILNKHYVSIKVDREERPDIDNIYMNVCQAMTGQGGWPLTIIMTPGKEPFFAGTYFPKKDRWGRAGLLDILEQIAGLWQKDREHIYDISRRVTEAVKKIGETRPGELTKHVLDEAFEQFSARFDDEFGGFGSAPKFPAPHNLIFLLHYWKDSGEKRALEMVEKTLDCMARGGIYDHIGFGFHRYSTDRRWLVPHFEKMLYDNALIAMVFLEGYQATGNKKYKEVAEEVFSYIERDMTSPEGGFYFAEDADSEGLEGKFYMWTPEEVKNILGRPEP</sequence>
<gene>
    <name evidence="2" type="ORF">D2962_05295</name>
</gene>
<dbReference type="SUPFAM" id="SSF48208">
    <property type="entry name" value="Six-hairpin glycosidases"/>
    <property type="match status" value="1"/>
</dbReference>
<dbReference type="PANTHER" id="PTHR42899:SF1">
    <property type="entry name" value="SPERMATOGENESIS-ASSOCIATED PROTEIN 20"/>
    <property type="match status" value="1"/>
</dbReference>
<dbReference type="InterPro" id="IPR008928">
    <property type="entry name" value="6-hairpin_glycosidase_sf"/>
</dbReference>
<proteinExistence type="predicted"/>
<dbReference type="InterPro" id="IPR012341">
    <property type="entry name" value="6hp_glycosidase-like_sf"/>
</dbReference>
<keyword evidence="3" id="KW-1185">Reference proteome</keyword>
<evidence type="ECO:0000313" key="2">
    <source>
        <dbReference type="EMBL" id="AYO30105.1"/>
    </source>
</evidence>
<dbReference type="Gene3D" id="3.40.30.10">
    <property type="entry name" value="Glutaredoxin"/>
    <property type="match status" value="1"/>
</dbReference>
<dbReference type="Gene3D" id="1.50.10.10">
    <property type="match status" value="1"/>
</dbReference>
<protein>
    <submittedName>
        <fullName evidence="2">Thioredoxin domain-containing protein</fullName>
    </submittedName>
</protein>
<dbReference type="PANTHER" id="PTHR42899">
    <property type="entry name" value="SPERMATOGENESIS-ASSOCIATED PROTEIN 20"/>
    <property type="match status" value="1"/>
</dbReference>
<dbReference type="KEGG" id="bacg:D2962_05295"/>
<evidence type="ECO:0000259" key="1">
    <source>
        <dbReference type="Pfam" id="PF03190"/>
    </source>
</evidence>
<dbReference type="InterPro" id="IPR004879">
    <property type="entry name" value="Ssp411-like_TRX"/>
</dbReference>
<accession>A0A3G2R447</accession>